<proteinExistence type="predicted"/>
<reference evidence="2" key="1">
    <citation type="submission" date="2020-10" db="EMBL/GenBank/DDBJ databases">
        <title>High-Quality Genome Resource of Clonostachys rosea strain S41 by Oxford Nanopore Long-Read Sequencing.</title>
        <authorList>
            <person name="Wang H."/>
        </authorList>
    </citation>
    <scope>NUCLEOTIDE SEQUENCE</scope>
    <source>
        <strain evidence="2">S41</strain>
    </source>
</reference>
<sequence length="110" mass="12201">MSHVSEEPPQPGVAFLGGSSSPLFPSSQDVDPHRFTTAANVHDPPRRKIPSGWMPRPVNAHLLPSQSARQNVAFLQLRAEYYYGTKAFSAVIYHFRHCYVVVPLAWAGAE</sequence>
<evidence type="ECO:0000313" key="2">
    <source>
        <dbReference type="EMBL" id="KAF9753984.1"/>
    </source>
</evidence>
<feature type="region of interest" description="Disordered" evidence="1">
    <location>
        <begin position="1"/>
        <end position="52"/>
    </location>
</feature>
<feature type="compositionally biased region" description="Low complexity" evidence="1">
    <location>
        <begin position="16"/>
        <end position="27"/>
    </location>
</feature>
<dbReference type="AlphaFoldDB" id="A0A8H7NDR4"/>
<dbReference type="Proteomes" id="UP000616885">
    <property type="component" value="Unassembled WGS sequence"/>
</dbReference>
<dbReference type="EMBL" id="JADCTT010000004">
    <property type="protein sequence ID" value="KAF9753984.1"/>
    <property type="molecule type" value="Genomic_DNA"/>
</dbReference>
<comment type="caution">
    <text evidence="2">The sequence shown here is derived from an EMBL/GenBank/DDBJ whole genome shotgun (WGS) entry which is preliminary data.</text>
</comment>
<evidence type="ECO:0000313" key="3">
    <source>
        <dbReference type="Proteomes" id="UP000616885"/>
    </source>
</evidence>
<name>A0A8H7NDR4_BIOOC</name>
<gene>
    <name evidence="2" type="ORF">IM811_012742</name>
</gene>
<accession>A0A8H7NDR4</accession>
<organism evidence="2 3">
    <name type="scientific">Bionectria ochroleuca</name>
    <name type="common">Gliocladium roseum</name>
    <dbReference type="NCBI Taxonomy" id="29856"/>
    <lineage>
        <taxon>Eukaryota</taxon>
        <taxon>Fungi</taxon>
        <taxon>Dikarya</taxon>
        <taxon>Ascomycota</taxon>
        <taxon>Pezizomycotina</taxon>
        <taxon>Sordariomycetes</taxon>
        <taxon>Hypocreomycetidae</taxon>
        <taxon>Hypocreales</taxon>
        <taxon>Bionectriaceae</taxon>
        <taxon>Clonostachys</taxon>
    </lineage>
</organism>
<evidence type="ECO:0000256" key="1">
    <source>
        <dbReference type="SAM" id="MobiDB-lite"/>
    </source>
</evidence>
<protein>
    <submittedName>
        <fullName evidence="2">Uncharacterized protein</fullName>
    </submittedName>
</protein>